<feature type="compositionally biased region" description="Polar residues" evidence="1">
    <location>
        <begin position="78"/>
        <end position="87"/>
    </location>
</feature>
<feature type="compositionally biased region" description="Acidic residues" evidence="1">
    <location>
        <begin position="117"/>
        <end position="140"/>
    </location>
</feature>
<dbReference type="EMBL" id="CP119897">
    <property type="protein sequence ID" value="WFD28359.1"/>
    <property type="molecule type" value="Genomic_DNA"/>
</dbReference>
<evidence type="ECO:0000313" key="2">
    <source>
        <dbReference type="EMBL" id="WFD28359.1"/>
    </source>
</evidence>
<sequence length="193" mass="21327">MTTQPMSSRLQGLKFMQRGAQRAALQAEKEAPSQKKVIVQTKPSPPSDADHWVVPFSHRAASPQAEDNWDAWLMDATSETSVNTRSSYGDWKATKRTLKMANRLDTRTQEDAQLPASEEESSDDSEAEDNSDVSGSEEEFLSAPSSPPTTFQKPPSAVPRIRKAHAPAAPAPKRQKQVAVADKTQSLRKKKQR</sequence>
<keyword evidence="3" id="KW-1185">Reference proteome</keyword>
<evidence type="ECO:0000256" key="1">
    <source>
        <dbReference type="SAM" id="MobiDB-lite"/>
    </source>
</evidence>
<organism evidence="2 3">
    <name type="scientific">Malassezia nana</name>
    <dbReference type="NCBI Taxonomy" id="180528"/>
    <lineage>
        <taxon>Eukaryota</taxon>
        <taxon>Fungi</taxon>
        <taxon>Dikarya</taxon>
        <taxon>Basidiomycota</taxon>
        <taxon>Ustilaginomycotina</taxon>
        <taxon>Malasseziomycetes</taxon>
        <taxon>Malasseziales</taxon>
        <taxon>Malasseziaceae</taxon>
        <taxon>Malassezia</taxon>
    </lineage>
</organism>
<name>A0AAF0J3X2_9BASI</name>
<accession>A0AAF0J3X2</accession>
<gene>
    <name evidence="2" type="ORF">MNAN1_003369</name>
</gene>
<dbReference type="AlphaFoldDB" id="A0AAF0J3X2"/>
<evidence type="ECO:0000313" key="3">
    <source>
        <dbReference type="Proteomes" id="UP001213623"/>
    </source>
</evidence>
<reference evidence="2" key="1">
    <citation type="submission" date="2023-03" db="EMBL/GenBank/DDBJ databases">
        <title>Mating type loci evolution in Malassezia.</title>
        <authorList>
            <person name="Coelho M.A."/>
        </authorList>
    </citation>
    <scope>NUCLEOTIDE SEQUENCE</scope>
    <source>
        <strain evidence="2">CBS 9557</strain>
    </source>
</reference>
<proteinExistence type="predicted"/>
<feature type="region of interest" description="Disordered" evidence="1">
    <location>
        <begin position="78"/>
        <end position="193"/>
    </location>
</feature>
<feature type="region of interest" description="Disordered" evidence="1">
    <location>
        <begin position="26"/>
        <end position="52"/>
    </location>
</feature>
<protein>
    <submittedName>
        <fullName evidence="2">Uncharacterized protein</fullName>
    </submittedName>
</protein>
<dbReference type="Proteomes" id="UP001213623">
    <property type="component" value="Chromosome 6"/>
</dbReference>